<name>A0A3A1VGN1_9BACL</name>
<dbReference type="Proteomes" id="UP000266482">
    <property type="component" value="Unassembled WGS sequence"/>
</dbReference>
<accession>A0A3A1VGN1</accession>
<protein>
    <recommendedName>
        <fullName evidence="3">Apea-like HEPN domain-containing protein</fullName>
    </recommendedName>
</protein>
<reference evidence="1 2" key="1">
    <citation type="submission" date="2018-09" db="EMBL/GenBank/DDBJ databases">
        <title>Paenibacillus aracenensis nov. sp. isolated from a cave in southern Spain.</title>
        <authorList>
            <person name="Jurado V."/>
            <person name="Gutierrez-Patricio S."/>
            <person name="Gonzalez-Pimentel J.L."/>
            <person name="Miller A.Z."/>
            <person name="Laiz L."/>
            <person name="Saiz-Jimenez C."/>
        </authorList>
    </citation>
    <scope>NUCLEOTIDE SEQUENCE [LARGE SCALE GENOMIC DNA]</scope>
    <source>
        <strain evidence="1 2">DSM 22867</strain>
    </source>
</reference>
<dbReference type="OrthoDB" id="2678641at2"/>
<organism evidence="1 2">
    <name type="scientific">Paenibacillus nanensis</name>
    <dbReference type="NCBI Taxonomy" id="393251"/>
    <lineage>
        <taxon>Bacteria</taxon>
        <taxon>Bacillati</taxon>
        <taxon>Bacillota</taxon>
        <taxon>Bacilli</taxon>
        <taxon>Bacillales</taxon>
        <taxon>Paenibacillaceae</taxon>
        <taxon>Paenibacillus</taxon>
    </lineage>
</organism>
<proteinExistence type="predicted"/>
<evidence type="ECO:0000313" key="2">
    <source>
        <dbReference type="Proteomes" id="UP000266482"/>
    </source>
</evidence>
<evidence type="ECO:0000313" key="1">
    <source>
        <dbReference type="EMBL" id="RIX60049.1"/>
    </source>
</evidence>
<gene>
    <name evidence="1" type="ORF">D3P08_00185</name>
</gene>
<dbReference type="EMBL" id="QXQA01000001">
    <property type="protein sequence ID" value="RIX60049.1"/>
    <property type="molecule type" value="Genomic_DNA"/>
</dbReference>
<evidence type="ECO:0008006" key="3">
    <source>
        <dbReference type="Google" id="ProtNLM"/>
    </source>
</evidence>
<keyword evidence="2" id="KW-1185">Reference proteome</keyword>
<comment type="caution">
    <text evidence="1">The sequence shown here is derived from an EMBL/GenBank/DDBJ whole genome shotgun (WGS) entry which is preliminary data.</text>
</comment>
<dbReference type="AlphaFoldDB" id="A0A3A1VGN1"/>
<sequence>MVGNIQSHFKIVISGINLSSDFIMNDTPHGNHVCDVNCKVGERGTVVITGIINGEDKNENFLIAEDLKEYFIKLFSLFGVSCRIKEFEIDTTTDFLTGHIEVSPPKPVVDGSKINAQTGKVASQYLDPQKSALYHNLVESNNSIDMLHRFRSLFSVFDSLSPKNAQGHIDYHALKTGYATEIAVRYQGAFIGRYIDIVDEFCNANLEDVRANKNYSSLLKNSKQRLGNSSLIDEEVAFNLLKCIQIIRNKVNHGDFSGLNRKIVSGAYELLLPMVQKMLCA</sequence>
<dbReference type="RefSeq" id="WP_119597424.1">
    <property type="nucleotide sequence ID" value="NZ_QXQA01000001.1"/>
</dbReference>